<accession>A0A1H2SJM3</accession>
<dbReference type="AlphaFoldDB" id="A0A1H2SJM3"/>
<gene>
    <name evidence="2" type="ORF">SAMN05660923_00470</name>
</gene>
<dbReference type="RefSeq" id="WP_093750496.1">
    <property type="nucleotide sequence ID" value="NZ_BSYN01000002.1"/>
</dbReference>
<dbReference type="EMBL" id="FNNG01000002">
    <property type="protein sequence ID" value="SDW31903.1"/>
    <property type="molecule type" value="Genomic_DNA"/>
</dbReference>
<sequence length="145" mass="16056">MRLSTRGRYGLKAMYQLAIHYGEGPIPLNSIASAQEISENYLEQLMSPLRKAGLLNSVRGAQGGYMLAKSPSEITVGSILRALEGEMAPVDCVLENFSGCEREENCVTKLVWLKMKEGINEVIDSISLQDMLNERAEMESKKSRA</sequence>
<evidence type="ECO:0000313" key="2">
    <source>
        <dbReference type="EMBL" id="SDW31903.1"/>
    </source>
</evidence>
<protein>
    <submittedName>
        <fullName evidence="2">Transcriptional regulator, BadM/Rrf2 family</fullName>
    </submittedName>
</protein>
<dbReference type="PANTHER" id="PTHR33221">
    <property type="entry name" value="WINGED HELIX-TURN-HELIX TRANSCRIPTIONAL REGULATOR, RRF2 FAMILY"/>
    <property type="match status" value="1"/>
</dbReference>
<dbReference type="InterPro" id="IPR000944">
    <property type="entry name" value="Tscrpt_reg_Rrf2"/>
</dbReference>
<evidence type="ECO:0000313" key="3">
    <source>
        <dbReference type="Proteomes" id="UP000198828"/>
    </source>
</evidence>
<dbReference type="InterPro" id="IPR036388">
    <property type="entry name" value="WH-like_DNA-bd_sf"/>
</dbReference>
<dbReference type="InterPro" id="IPR030489">
    <property type="entry name" value="TR_Rrf2-type_CS"/>
</dbReference>
<keyword evidence="3" id="KW-1185">Reference proteome</keyword>
<dbReference type="OrthoDB" id="9808360at2"/>
<dbReference type="GO" id="GO:0003677">
    <property type="term" value="F:DNA binding"/>
    <property type="evidence" value="ECO:0007669"/>
    <property type="project" value="UniProtKB-KW"/>
</dbReference>
<reference evidence="2 3" key="1">
    <citation type="submission" date="2016-10" db="EMBL/GenBank/DDBJ databases">
        <authorList>
            <person name="de Groot N.N."/>
        </authorList>
    </citation>
    <scope>NUCLEOTIDE SEQUENCE [LARGE SCALE GENOMIC DNA]</scope>
    <source>
        <strain evidence="2 3">DSM 23310</strain>
    </source>
</reference>
<name>A0A1H2SJM3_9FIRM</name>
<dbReference type="Proteomes" id="UP000198828">
    <property type="component" value="Unassembled WGS sequence"/>
</dbReference>
<evidence type="ECO:0000256" key="1">
    <source>
        <dbReference type="ARBA" id="ARBA00023125"/>
    </source>
</evidence>
<dbReference type="PROSITE" id="PS01332">
    <property type="entry name" value="HTH_RRF2_1"/>
    <property type="match status" value="1"/>
</dbReference>
<dbReference type="GO" id="GO:0005829">
    <property type="term" value="C:cytosol"/>
    <property type="evidence" value="ECO:0007669"/>
    <property type="project" value="TreeGrafter"/>
</dbReference>
<organism evidence="2 3">
    <name type="scientific">Tepidimicrobium xylanilyticum</name>
    <dbReference type="NCBI Taxonomy" id="1123352"/>
    <lineage>
        <taxon>Bacteria</taxon>
        <taxon>Bacillati</taxon>
        <taxon>Bacillota</taxon>
        <taxon>Tissierellia</taxon>
        <taxon>Tissierellales</taxon>
        <taxon>Tepidimicrobiaceae</taxon>
        <taxon>Tepidimicrobium</taxon>
    </lineage>
</organism>
<dbReference type="Gene3D" id="1.10.10.10">
    <property type="entry name" value="Winged helix-like DNA-binding domain superfamily/Winged helix DNA-binding domain"/>
    <property type="match status" value="1"/>
</dbReference>
<dbReference type="SUPFAM" id="SSF46785">
    <property type="entry name" value="Winged helix' DNA-binding domain"/>
    <property type="match status" value="1"/>
</dbReference>
<dbReference type="Pfam" id="PF02082">
    <property type="entry name" value="Rrf2"/>
    <property type="match status" value="1"/>
</dbReference>
<proteinExistence type="predicted"/>
<dbReference type="PROSITE" id="PS51197">
    <property type="entry name" value="HTH_RRF2_2"/>
    <property type="match status" value="1"/>
</dbReference>
<dbReference type="PANTHER" id="PTHR33221:SF5">
    <property type="entry name" value="HTH-TYPE TRANSCRIPTIONAL REGULATOR ISCR"/>
    <property type="match status" value="1"/>
</dbReference>
<dbReference type="NCBIfam" id="TIGR00738">
    <property type="entry name" value="rrf2_super"/>
    <property type="match status" value="1"/>
</dbReference>
<keyword evidence="1" id="KW-0238">DNA-binding</keyword>
<dbReference type="InterPro" id="IPR036390">
    <property type="entry name" value="WH_DNA-bd_sf"/>
</dbReference>
<dbReference type="GO" id="GO:0003700">
    <property type="term" value="F:DNA-binding transcription factor activity"/>
    <property type="evidence" value="ECO:0007669"/>
    <property type="project" value="TreeGrafter"/>
</dbReference>